<name>A0A7J7KX64_9MAGN</name>
<dbReference type="EMBL" id="JACGCM010002827">
    <property type="protein sequence ID" value="KAF6134918.1"/>
    <property type="molecule type" value="Genomic_DNA"/>
</dbReference>
<dbReference type="OrthoDB" id="64767at2759"/>
<evidence type="ECO:0000313" key="4">
    <source>
        <dbReference type="Proteomes" id="UP000541444"/>
    </source>
</evidence>
<feature type="domain" description="Exosome RNA helicase MTR4-like beta-barrel" evidence="2">
    <location>
        <begin position="59"/>
        <end position="118"/>
    </location>
</feature>
<feature type="region of interest" description="Disordered" evidence="1">
    <location>
        <begin position="270"/>
        <end position="317"/>
    </location>
</feature>
<comment type="caution">
    <text evidence="3">The sequence shown here is derived from an EMBL/GenBank/DDBJ whole genome shotgun (WGS) entry which is preliminary data.</text>
</comment>
<proteinExistence type="predicted"/>
<reference evidence="3 4" key="1">
    <citation type="journal article" date="2020" name="IScience">
        <title>Genome Sequencing of the Endangered Kingdonia uniflora (Circaeasteraceae, Ranunculales) Reveals Potential Mechanisms of Evolutionary Specialization.</title>
        <authorList>
            <person name="Sun Y."/>
            <person name="Deng T."/>
            <person name="Zhang A."/>
            <person name="Moore M.J."/>
            <person name="Landis J.B."/>
            <person name="Lin N."/>
            <person name="Zhang H."/>
            <person name="Zhang X."/>
            <person name="Huang J."/>
            <person name="Zhang X."/>
            <person name="Sun H."/>
            <person name="Wang H."/>
        </authorList>
    </citation>
    <scope>NUCLEOTIDE SEQUENCE [LARGE SCALE GENOMIC DNA]</scope>
    <source>
        <strain evidence="3">TB1705</strain>
        <tissue evidence="3">Leaf</tissue>
    </source>
</reference>
<protein>
    <recommendedName>
        <fullName evidence="2">Exosome RNA helicase MTR4-like beta-barrel domain-containing protein</fullName>
    </recommendedName>
</protein>
<dbReference type="Gene3D" id="1.20.1500.20">
    <property type="match status" value="1"/>
</dbReference>
<evidence type="ECO:0000313" key="3">
    <source>
        <dbReference type="EMBL" id="KAF6134918.1"/>
    </source>
</evidence>
<dbReference type="Pfam" id="PF13234">
    <property type="entry name" value="MTR4_beta-barrel"/>
    <property type="match status" value="1"/>
</dbReference>
<gene>
    <name evidence="3" type="ORF">GIB67_002319</name>
</gene>
<evidence type="ECO:0000256" key="1">
    <source>
        <dbReference type="SAM" id="MobiDB-lite"/>
    </source>
</evidence>
<dbReference type="InterPro" id="IPR025696">
    <property type="entry name" value="Beta-barrel_MTR4"/>
</dbReference>
<evidence type="ECO:0000259" key="2">
    <source>
        <dbReference type="Pfam" id="PF13234"/>
    </source>
</evidence>
<accession>A0A7J7KX64</accession>
<feature type="compositionally biased region" description="Basic residues" evidence="1">
    <location>
        <begin position="298"/>
        <end position="307"/>
    </location>
</feature>
<dbReference type="Proteomes" id="UP000541444">
    <property type="component" value="Unassembled WGS sequence"/>
</dbReference>
<feature type="compositionally biased region" description="Basic and acidic residues" evidence="1">
    <location>
        <begin position="287"/>
        <end position="297"/>
    </location>
</feature>
<sequence length="317" mass="36202">MVKKSSAALGNFPLSLSTQCCSAYIVDTLLHCSPGSSENGSLPRPYPLSFGEKDEMQVDMGIQDPEFVQLVNQMEELEKKLFDHPLQKSFQDKKQIKCFQRKAVVNHEIQQLKLKMRESQLQKFRDELKNRSRVLKKLGHIDVDGVEQLKEGWNNFILDTTGMQIGGKCGRMRAAAGAMGEVDLESKFIASSEILRRGQAQVDDQTAQEHHLESVISFYGGELTRAEIEFIKYITDCGKDFNMDKAKDDNGKGFVKLALVRVENWSEDEEDETKNLIPRSRQKRRQHEIVRFREAKTKKASTLRRGGKSLYLQSLKK</sequence>
<keyword evidence="4" id="KW-1185">Reference proteome</keyword>
<dbReference type="AlphaFoldDB" id="A0A7J7KX64"/>
<organism evidence="3 4">
    <name type="scientific">Kingdonia uniflora</name>
    <dbReference type="NCBI Taxonomy" id="39325"/>
    <lineage>
        <taxon>Eukaryota</taxon>
        <taxon>Viridiplantae</taxon>
        <taxon>Streptophyta</taxon>
        <taxon>Embryophyta</taxon>
        <taxon>Tracheophyta</taxon>
        <taxon>Spermatophyta</taxon>
        <taxon>Magnoliopsida</taxon>
        <taxon>Ranunculales</taxon>
        <taxon>Circaeasteraceae</taxon>
        <taxon>Kingdonia</taxon>
    </lineage>
</organism>